<protein>
    <submittedName>
        <fullName evidence="1">Uncharacterized protein</fullName>
    </submittedName>
</protein>
<keyword evidence="1" id="KW-0614">Plasmid</keyword>
<proteinExistence type="predicted"/>
<sequence length="264" mass="28892">MKSIQNTTPTGLPRDEYGALYTSQVLSQEQQLQLKDLLGKAVATGIVPEPFITSNKKEIDCLNLDIFDVLVFRGKVKGLVVQARSFWKNIRKGYTRIQKSYFLVMRSGKKLDIKELENSTCVKRAKNTAALGQLVNHYLGKTTVACKSGAKVAAWTGYKVLARDQKGSLVSAFDGSAYVPGIWREETATAGHRGGFYYYGDKEIAVTTTRSGATFAKSVSEGKSLVLCKVECAGKQVGYTGGKWAVSRLRVIEELEAVTLDVGT</sequence>
<name>A1VW55_POLNA</name>
<dbReference type="AlphaFoldDB" id="A1VW55"/>
<dbReference type="KEGG" id="pna:Pnap_4818"/>
<dbReference type="RefSeq" id="WP_011798254.1">
    <property type="nucleotide sequence ID" value="NC_008759.1"/>
</dbReference>
<accession>A1VW55</accession>
<organism evidence="1 2">
    <name type="scientific">Polaromonas naphthalenivorans (strain CJ2)</name>
    <dbReference type="NCBI Taxonomy" id="365044"/>
    <lineage>
        <taxon>Bacteria</taxon>
        <taxon>Pseudomonadati</taxon>
        <taxon>Pseudomonadota</taxon>
        <taxon>Betaproteobacteria</taxon>
        <taxon>Burkholderiales</taxon>
        <taxon>Comamonadaceae</taxon>
        <taxon>Polaromonas</taxon>
    </lineage>
</organism>
<evidence type="ECO:0000313" key="2">
    <source>
        <dbReference type="Proteomes" id="UP000000644"/>
    </source>
</evidence>
<geneLocation type="plasmid" evidence="1 2">
    <name>pPNAP03</name>
</geneLocation>
<dbReference type="HOGENOM" id="CLU_1053156_0_0_4"/>
<keyword evidence="2" id="KW-1185">Reference proteome</keyword>
<dbReference type="OrthoDB" id="9155055at2"/>
<reference evidence="2" key="1">
    <citation type="journal article" date="2009" name="Environ. Microbiol.">
        <title>The genome of Polaromonas naphthalenivorans strain CJ2, isolated from coal tar-contaminated sediment, reveals physiological and metabolic versatility and evolution through extensive horizontal gene transfer.</title>
        <authorList>
            <person name="Yagi J.M."/>
            <person name="Sims D."/>
            <person name="Brettin T."/>
            <person name="Bruce D."/>
            <person name="Madsen E.L."/>
        </authorList>
    </citation>
    <scope>NUCLEOTIDE SEQUENCE [LARGE SCALE GENOMIC DNA]</scope>
    <source>
        <strain evidence="2">CJ2</strain>
        <plasmid evidence="2">Plasmid pPNAP03</plasmid>
    </source>
</reference>
<gene>
    <name evidence="1" type="ordered locus">Pnap_4818</name>
</gene>
<dbReference type="Proteomes" id="UP000000644">
    <property type="component" value="Plasmid pPNAP03"/>
</dbReference>
<evidence type="ECO:0000313" key="1">
    <source>
        <dbReference type="EMBL" id="ABM39883.1"/>
    </source>
</evidence>
<dbReference type="EMBL" id="CP000532">
    <property type="protein sequence ID" value="ABM39883.1"/>
    <property type="molecule type" value="Genomic_DNA"/>
</dbReference>